<dbReference type="InParanoid" id="A0A804KNL5"/>
<keyword evidence="6" id="KW-0539">Nucleus</keyword>
<evidence type="ECO:0000256" key="5">
    <source>
        <dbReference type="ARBA" id="ARBA00023163"/>
    </source>
</evidence>
<dbReference type="GO" id="GO:0006355">
    <property type="term" value="P:regulation of DNA-templated transcription"/>
    <property type="evidence" value="ECO:0000318"/>
    <property type="project" value="GO_Central"/>
</dbReference>
<evidence type="ECO:0000313" key="9">
    <source>
        <dbReference type="EMBL" id="CAG1836453.1"/>
    </source>
</evidence>
<keyword evidence="2" id="KW-0677">Repeat</keyword>
<keyword evidence="3" id="KW-0805">Transcription regulation</keyword>
<organism evidence="10 11">
    <name type="scientific">Musa acuminata subsp. malaccensis</name>
    <name type="common">Wild banana</name>
    <name type="synonym">Musa malaccensis</name>
    <dbReference type="NCBI Taxonomy" id="214687"/>
    <lineage>
        <taxon>Eukaryota</taxon>
        <taxon>Viridiplantae</taxon>
        <taxon>Streptophyta</taxon>
        <taxon>Embryophyta</taxon>
        <taxon>Tracheophyta</taxon>
        <taxon>Spermatophyta</taxon>
        <taxon>Magnoliopsida</taxon>
        <taxon>Liliopsida</taxon>
        <taxon>Zingiberales</taxon>
        <taxon>Musaceae</taxon>
        <taxon>Musa</taxon>
    </lineage>
</organism>
<name>A0A804KNL5_MUSAM</name>
<evidence type="ECO:0000256" key="6">
    <source>
        <dbReference type="ARBA" id="ARBA00023242"/>
    </source>
</evidence>
<feature type="domain" description="HTH myb-type" evidence="8">
    <location>
        <begin position="43"/>
        <end position="81"/>
    </location>
</feature>
<evidence type="ECO:0000313" key="11">
    <source>
        <dbReference type="Proteomes" id="UP000012960"/>
    </source>
</evidence>
<dbReference type="Gramene" id="Ma09_t25580.1">
    <property type="protein sequence ID" value="Ma09_p25580.1"/>
    <property type="gene ID" value="Ma09_g25580"/>
</dbReference>
<dbReference type="GO" id="GO:0005634">
    <property type="term" value="C:nucleus"/>
    <property type="evidence" value="ECO:0000318"/>
    <property type="project" value="GO_Central"/>
</dbReference>
<dbReference type="GO" id="GO:0000976">
    <property type="term" value="F:transcription cis-regulatory region binding"/>
    <property type="evidence" value="ECO:0000318"/>
    <property type="project" value="GO_Central"/>
</dbReference>
<dbReference type="InterPro" id="IPR009057">
    <property type="entry name" value="Homeodomain-like_sf"/>
</dbReference>
<dbReference type="EMBL" id="HG996474">
    <property type="protein sequence ID" value="CAG1836453.1"/>
    <property type="molecule type" value="Genomic_DNA"/>
</dbReference>
<dbReference type="AlphaFoldDB" id="A0A804KNL5"/>
<keyword evidence="11" id="KW-1185">Reference proteome</keyword>
<dbReference type="EnsemblPlants" id="Ma09_t25580.1">
    <property type="protein sequence ID" value="Ma09_p25580.1"/>
    <property type="gene ID" value="Ma09_g25580"/>
</dbReference>
<dbReference type="Pfam" id="PF00249">
    <property type="entry name" value="Myb_DNA-binding"/>
    <property type="match status" value="1"/>
</dbReference>
<dbReference type="Gene3D" id="1.10.10.60">
    <property type="entry name" value="Homeodomain-like"/>
    <property type="match status" value="1"/>
</dbReference>
<evidence type="ECO:0000313" key="10">
    <source>
        <dbReference type="EnsemblPlants" id="Ma09_p25580.1"/>
    </source>
</evidence>
<gene>
    <name evidence="9" type="ORF">GSMUA_244220.1</name>
</gene>
<dbReference type="PANTHER" id="PTHR47997">
    <property type="entry name" value="MYB DOMAIN PROTEIN 55"/>
    <property type="match status" value="1"/>
</dbReference>
<dbReference type="InterPro" id="IPR051953">
    <property type="entry name" value="Plant_SW-associated_TFs"/>
</dbReference>
<evidence type="ECO:0000259" key="7">
    <source>
        <dbReference type="PROSITE" id="PS50090"/>
    </source>
</evidence>
<evidence type="ECO:0000259" key="8">
    <source>
        <dbReference type="PROSITE" id="PS51294"/>
    </source>
</evidence>
<dbReference type="SUPFAM" id="SSF46689">
    <property type="entry name" value="Homeodomain-like"/>
    <property type="match status" value="1"/>
</dbReference>
<evidence type="ECO:0000256" key="2">
    <source>
        <dbReference type="ARBA" id="ARBA00022737"/>
    </source>
</evidence>
<accession>A0A804KNL5</accession>
<protein>
    <submittedName>
        <fullName evidence="9">(wild Malaysian banana) hypothetical protein</fullName>
    </submittedName>
</protein>
<proteinExistence type="predicted"/>
<reference evidence="10" key="2">
    <citation type="submission" date="2021-05" db="UniProtKB">
        <authorList>
            <consortium name="EnsemblPlants"/>
        </authorList>
    </citation>
    <scope>IDENTIFICATION</scope>
    <source>
        <strain evidence="10">subsp. malaccensis</strain>
    </source>
</reference>
<dbReference type="PANTHER" id="PTHR47997:SF76">
    <property type="entry name" value="OS07G0497500 PROTEIN"/>
    <property type="match status" value="1"/>
</dbReference>
<comment type="subcellular location">
    <subcellularLocation>
        <location evidence="1">Nucleus</location>
    </subcellularLocation>
</comment>
<evidence type="ECO:0000256" key="3">
    <source>
        <dbReference type="ARBA" id="ARBA00023015"/>
    </source>
</evidence>
<reference evidence="9" key="1">
    <citation type="submission" date="2021-03" db="EMBL/GenBank/DDBJ databases">
        <authorList>
            <consortium name="Genoscope - CEA"/>
            <person name="William W."/>
        </authorList>
    </citation>
    <scope>NUCLEOTIDE SEQUENCE</scope>
    <source>
        <strain evidence="9">Doubled-haploid Pahang</strain>
    </source>
</reference>
<dbReference type="PROSITE" id="PS51294">
    <property type="entry name" value="HTH_MYB"/>
    <property type="match status" value="1"/>
</dbReference>
<dbReference type="PROSITE" id="PS50090">
    <property type="entry name" value="MYB_LIKE"/>
    <property type="match status" value="1"/>
</dbReference>
<dbReference type="Proteomes" id="UP000012960">
    <property type="component" value="Unplaced"/>
</dbReference>
<dbReference type="InterPro" id="IPR001005">
    <property type="entry name" value="SANT/Myb"/>
</dbReference>
<dbReference type="CDD" id="cd00167">
    <property type="entry name" value="SANT"/>
    <property type="match status" value="1"/>
</dbReference>
<sequence length="91" mass="10620">MLPRSSVEMVRSVVTHERKDVVGYLCQQWGGKRELYILINYSRPDLKRGSFSAEEERIVMDVHRILGNKWAKIAKHLSGRTHIINTIKFII</sequence>
<keyword evidence="4" id="KW-0238">DNA-binding</keyword>
<evidence type="ECO:0000256" key="1">
    <source>
        <dbReference type="ARBA" id="ARBA00004123"/>
    </source>
</evidence>
<dbReference type="InterPro" id="IPR017930">
    <property type="entry name" value="Myb_dom"/>
</dbReference>
<evidence type="ECO:0000256" key="4">
    <source>
        <dbReference type="ARBA" id="ARBA00023125"/>
    </source>
</evidence>
<keyword evidence="5" id="KW-0804">Transcription</keyword>
<feature type="domain" description="Myb-like" evidence="7">
    <location>
        <begin position="43"/>
        <end position="81"/>
    </location>
</feature>